<keyword evidence="1" id="KW-0732">Signal</keyword>
<evidence type="ECO:0000256" key="1">
    <source>
        <dbReference type="SAM" id="SignalP"/>
    </source>
</evidence>
<evidence type="ECO:0008006" key="4">
    <source>
        <dbReference type="Google" id="ProtNLM"/>
    </source>
</evidence>
<dbReference type="SUPFAM" id="SSF69635">
    <property type="entry name" value="Type III secretory system chaperone-like"/>
    <property type="match status" value="1"/>
</dbReference>
<organism evidence="2 3">
    <name type="scientific">Aggregatimonas sangjinii</name>
    <dbReference type="NCBI Taxonomy" id="2583587"/>
    <lineage>
        <taxon>Bacteria</taxon>
        <taxon>Pseudomonadati</taxon>
        <taxon>Bacteroidota</taxon>
        <taxon>Flavobacteriia</taxon>
        <taxon>Flavobacteriales</taxon>
        <taxon>Flavobacteriaceae</taxon>
        <taxon>Aggregatimonas</taxon>
    </lineage>
</organism>
<feature type="signal peptide" evidence="1">
    <location>
        <begin position="1"/>
        <end position="21"/>
    </location>
</feature>
<evidence type="ECO:0000313" key="2">
    <source>
        <dbReference type="EMBL" id="QCW99402.1"/>
    </source>
</evidence>
<dbReference type="Gene3D" id="3.30.1460.10">
    <property type="match status" value="1"/>
</dbReference>
<sequence>MKVYWLPLLFALTLTNFTTSAQDMTPERLKELIVQVADTTDTSGNSIQFVYKETLLICVYDENANRMRIISPVVKKEDLEEEQLLNALVANFHSALDVKYALSDEIIWSVFIHPLKELADHQVLDAIHQVYAAAATFGTSYSSTSLVFPGNTKKKEVPKKLIERKKI</sequence>
<dbReference type="RefSeq" id="WP_138851755.1">
    <property type="nucleotide sequence ID" value="NZ_CP040710.1"/>
</dbReference>
<name>A0A5B7SQW5_9FLAO</name>
<protein>
    <recommendedName>
        <fullName evidence="4">YbjN domain-containing protein</fullName>
    </recommendedName>
</protein>
<dbReference type="AlphaFoldDB" id="A0A5B7SQW5"/>
<reference evidence="2 3" key="1">
    <citation type="submission" date="2019-05" db="EMBL/GenBank/DDBJ databases">
        <title>Genome sequencing of F202Z8.</title>
        <authorList>
            <person name="Kwon Y.M."/>
        </authorList>
    </citation>
    <scope>NUCLEOTIDE SEQUENCE [LARGE SCALE GENOMIC DNA]</scope>
    <source>
        <strain evidence="2 3">F202Z8</strain>
    </source>
</reference>
<dbReference type="EMBL" id="CP040710">
    <property type="protein sequence ID" value="QCW99402.1"/>
    <property type="molecule type" value="Genomic_DNA"/>
</dbReference>
<keyword evidence="3" id="KW-1185">Reference proteome</keyword>
<evidence type="ECO:0000313" key="3">
    <source>
        <dbReference type="Proteomes" id="UP000310017"/>
    </source>
</evidence>
<gene>
    <name evidence="2" type="ORF">FGM00_04480</name>
</gene>
<feature type="chain" id="PRO_5022725077" description="YbjN domain-containing protein" evidence="1">
    <location>
        <begin position="22"/>
        <end position="167"/>
    </location>
</feature>
<dbReference type="KEGG" id="asag:FGM00_04480"/>
<accession>A0A5B7SQW5</accession>
<proteinExistence type="predicted"/>
<dbReference type="OrthoDB" id="571431at2"/>
<dbReference type="Proteomes" id="UP000310017">
    <property type="component" value="Chromosome"/>
</dbReference>